<evidence type="ECO:0000259" key="4">
    <source>
        <dbReference type="PROSITE" id="PS50949"/>
    </source>
</evidence>
<dbReference type="Pfam" id="PF07729">
    <property type="entry name" value="FCD"/>
    <property type="match status" value="1"/>
</dbReference>
<keyword evidence="6" id="KW-1185">Reference proteome</keyword>
<dbReference type="GO" id="GO:0003700">
    <property type="term" value="F:DNA-binding transcription factor activity"/>
    <property type="evidence" value="ECO:0007669"/>
    <property type="project" value="InterPro"/>
</dbReference>
<evidence type="ECO:0000256" key="3">
    <source>
        <dbReference type="ARBA" id="ARBA00023163"/>
    </source>
</evidence>
<dbReference type="EMBL" id="CAJB01000414">
    <property type="protein sequence ID" value="CCH80221.1"/>
    <property type="molecule type" value="Genomic_DNA"/>
</dbReference>
<dbReference type="Proteomes" id="UP000035721">
    <property type="component" value="Unassembled WGS sequence"/>
</dbReference>
<dbReference type="InterPro" id="IPR036390">
    <property type="entry name" value="WH_DNA-bd_sf"/>
</dbReference>
<keyword evidence="1" id="KW-0805">Transcription regulation</keyword>
<protein>
    <submittedName>
        <fullName evidence="5">Transcriptional regulator, GntR family</fullName>
    </submittedName>
</protein>
<evidence type="ECO:0000256" key="2">
    <source>
        <dbReference type="ARBA" id="ARBA00023125"/>
    </source>
</evidence>
<dbReference type="PANTHER" id="PTHR43537">
    <property type="entry name" value="TRANSCRIPTIONAL REGULATOR, GNTR FAMILY"/>
    <property type="match status" value="1"/>
</dbReference>
<keyword evidence="3" id="KW-0804">Transcription</keyword>
<dbReference type="PRINTS" id="PR00035">
    <property type="entry name" value="HTHGNTR"/>
</dbReference>
<evidence type="ECO:0000256" key="1">
    <source>
        <dbReference type="ARBA" id="ARBA00023015"/>
    </source>
</evidence>
<dbReference type="SMART" id="SM00895">
    <property type="entry name" value="FCD"/>
    <property type="match status" value="1"/>
</dbReference>
<evidence type="ECO:0000313" key="5">
    <source>
        <dbReference type="EMBL" id="CCH80221.1"/>
    </source>
</evidence>
<evidence type="ECO:0000313" key="6">
    <source>
        <dbReference type="Proteomes" id="UP000035721"/>
    </source>
</evidence>
<dbReference type="InterPro" id="IPR008920">
    <property type="entry name" value="TF_FadR/GntR_C"/>
</dbReference>
<dbReference type="AlphaFoldDB" id="A0A077M394"/>
<dbReference type="SUPFAM" id="SSF48008">
    <property type="entry name" value="GntR ligand-binding domain-like"/>
    <property type="match status" value="1"/>
</dbReference>
<dbReference type="InterPro" id="IPR036388">
    <property type="entry name" value="WH-like_DNA-bd_sf"/>
</dbReference>
<dbReference type="PROSITE" id="PS50949">
    <property type="entry name" value="HTH_GNTR"/>
    <property type="match status" value="1"/>
</dbReference>
<dbReference type="GO" id="GO:0003677">
    <property type="term" value="F:DNA binding"/>
    <property type="evidence" value="ECO:0007669"/>
    <property type="project" value="UniProtKB-KW"/>
</dbReference>
<feature type="domain" description="HTH gntR-type" evidence="4">
    <location>
        <begin position="9"/>
        <end position="76"/>
    </location>
</feature>
<dbReference type="Gene3D" id="1.10.10.10">
    <property type="entry name" value="Winged helix-like DNA-binding domain superfamily/Winged helix DNA-binding domain"/>
    <property type="match status" value="1"/>
</dbReference>
<dbReference type="PANTHER" id="PTHR43537:SF45">
    <property type="entry name" value="GNTR FAMILY REGULATORY PROTEIN"/>
    <property type="match status" value="1"/>
</dbReference>
<organism evidence="5 6">
    <name type="scientific">Nostocoides japonicum T1-X7</name>
    <dbReference type="NCBI Taxonomy" id="1194083"/>
    <lineage>
        <taxon>Bacteria</taxon>
        <taxon>Bacillati</taxon>
        <taxon>Actinomycetota</taxon>
        <taxon>Actinomycetes</taxon>
        <taxon>Micrococcales</taxon>
        <taxon>Intrasporangiaceae</taxon>
        <taxon>Nostocoides</taxon>
    </lineage>
</organism>
<dbReference type="Pfam" id="PF00392">
    <property type="entry name" value="GntR"/>
    <property type="match status" value="1"/>
</dbReference>
<dbReference type="STRING" id="1194083.BN12_80012"/>
<dbReference type="SUPFAM" id="SSF46785">
    <property type="entry name" value="Winged helix' DNA-binding domain"/>
    <property type="match status" value="1"/>
</dbReference>
<dbReference type="Gene3D" id="1.20.120.530">
    <property type="entry name" value="GntR ligand-binding domain-like"/>
    <property type="match status" value="1"/>
</dbReference>
<dbReference type="InterPro" id="IPR011711">
    <property type="entry name" value="GntR_C"/>
</dbReference>
<name>A0A077M394_9MICO</name>
<keyword evidence="2" id="KW-0238">DNA-binding</keyword>
<dbReference type="InterPro" id="IPR000524">
    <property type="entry name" value="Tscrpt_reg_HTH_GntR"/>
</dbReference>
<reference evidence="5 6" key="1">
    <citation type="journal article" date="2013" name="ISME J.">
        <title>A metabolic model for members of the genus Tetrasphaera involved in enhanced biological phosphorus removal.</title>
        <authorList>
            <person name="Kristiansen R."/>
            <person name="Nguyen H.T.T."/>
            <person name="Saunders A.M."/>
            <person name="Nielsen J.L."/>
            <person name="Wimmer R."/>
            <person name="Le V.Q."/>
            <person name="McIlroy S.J."/>
            <person name="Petrovski S."/>
            <person name="Seviour R.J."/>
            <person name="Calteau A."/>
            <person name="Nielsen K.L."/>
            <person name="Nielsen P.H."/>
        </authorList>
    </citation>
    <scope>NUCLEOTIDE SEQUENCE [LARGE SCALE GENOMIC DNA]</scope>
    <source>
        <strain evidence="5 6">T1-X7</strain>
    </source>
</reference>
<dbReference type="SMART" id="SM00345">
    <property type="entry name" value="HTH_GNTR"/>
    <property type="match status" value="1"/>
</dbReference>
<gene>
    <name evidence="5" type="ORF">BN12_80012</name>
</gene>
<comment type="caution">
    <text evidence="5">The sequence shown here is derived from an EMBL/GenBank/DDBJ whole genome shotgun (WGS) entry which is preliminary data.</text>
</comment>
<proteinExistence type="predicted"/>
<sequence length="216" mass="24088">MGLTPIQQDTTPTLIARQLREAIASRQFAPGEQLLEASLAKSLGVSRGPLREAMQRLTQEGLLVSRRNRGLFVMELDESTVRDAYLARGAVERAAIEQIIATGRQAEAATLMEFVDAMEQYRGDPSSEELSRLDLLFHERLVGLSNSPHLQRMHRTLIMEVRMCLTNMQATYTSIDDRVAEHGNLVDAILAGDTERATALLRDHMDDGMKRLLTDG</sequence>
<dbReference type="CDD" id="cd07377">
    <property type="entry name" value="WHTH_GntR"/>
    <property type="match status" value="1"/>
</dbReference>
<accession>A0A077M394</accession>